<gene>
    <name evidence="12" type="ORF">EDS130_LOCUS38196</name>
    <name evidence="11" type="ORF">XAT740_LOCUS5973</name>
</gene>
<reference evidence="11" key="1">
    <citation type="submission" date="2021-02" db="EMBL/GenBank/DDBJ databases">
        <authorList>
            <person name="Nowell W R."/>
        </authorList>
    </citation>
    <scope>NUCLEOTIDE SEQUENCE</scope>
</reference>
<dbReference type="InterPro" id="IPR033121">
    <property type="entry name" value="PEPTIDASE_A1"/>
</dbReference>
<dbReference type="InterPro" id="IPR021109">
    <property type="entry name" value="Peptidase_aspartic_dom_sf"/>
</dbReference>
<evidence type="ECO:0000256" key="3">
    <source>
        <dbReference type="ARBA" id="ARBA00022750"/>
    </source>
</evidence>
<keyword evidence="6" id="KW-0325">Glycoprotein</keyword>
<evidence type="ECO:0000256" key="8">
    <source>
        <dbReference type="PIRSR" id="PIRSR601461-2"/>
    </source>
</evidence>
<dbReference type="EMBL" id="CAJNOJ010000393">
    <property type="protein sequence ID" value="CAF1430914.1"/>
    <property type="molecule type" value="Genomic_DNA"/>
</dbReference>
<evidence type="ECO:0000259" key="10">
    <source>
        <dbReference type="PROSITE" id="PS51767"/>
    </source>
</evidence>
<protein>
    <recommendedName>
        <fullName evidence="10">Peptidase A1 domain-containing protein</fullName>
    </recommendedName>
</protein>
<dbReference type="OrthoDB" id="771136at2759"/>
<feature type="active site" evidence="7">
    <location>
        <position position="301"/>
    </location>
</feature>
<comment type="caution">
    <text evidence="11">The sequence shown here is derived from an EMBL/GenBank/DDBJ whole genome shotgun (WGS) entry which is preliminary data.</text>
</comment>
<evidence type="ECO:0000256" key="9">
    <source>
        <dbReference type="RuleBase" id="RU000454"/>
    </source>
</evidence>
<dbReference type="Pfam" id="PF00026">
    <property type="entry name" value="Asp"/>
    <property type="match status" value="1"/>
</dbReference>
<dbReference type="GO" id="GO:0006508">
    <property type="term" value="P:proteolysis"/>
    <property type="evidence" value="ECO:0007669"/>
    <property type="project" value="UniProtKB-KW"/>
</dbReference>
<dbReference type="PANTHER" id="PTHR47966:SF51">
    <property type="entry name" value="BETA-SITE APP-CLEAVING ENZYME, ISOFORM A-RELATED"/>
    <property type="match status" value="1"/>
</dbReference>
<dbReference type="InterPro" id="IPR001969">
    <property type="entry name" value="Aspartic_peptidase_AS"/>
</dbReference>
<evidence type="ECO:0000256" key="4">
    <source>
        <dbReference type="ARBA" id="ARBA00022801"/>
    </source>
</evidence>
<dbReference type="InterPro" id="IPR001461">
    <property type="entry name" value="Aspartic_peptidase_A1"/>
</dbReference>
<keyword evidence="4 9" id="KW-0378">Hydrolase</keyword>
<comment type="similarity">
    <text evidence="1 9">Belongs to the peptidase A1 family.</text>
</comment>
<dbReference type="FunFam" id="2.40.70.10:FF:000002">
    <property type="entry name" value="Vacuolar aspartic proteinase"/>
    <property type="match status" value="1"/>
</dbReference>
<evidence type="ECO:0000256" key="1">
    <source>
        <dbReference type="ARBA" id="ARBA00007447"/>
    </source>
</evidence>
<evidence type="ECO:0000256" key="2">
    <source>
        <dbReference type="ARBA" id="ARBA00022670"/>
    </source>
</evidence>
<accession>A0A813X2L8</accession>
<evidence type="ECO:0000256" key="7">
    <source>
        <dbReference type="PIRSR" id="PIRSR601461-1"/>
    </source>
</evidence>
<dbReference type="FunFam" id="2.40.70.10:FF:000008">
    <property type="entry name" value="Cathepsin D"/>
    <property type="match status" value="1"/>
</dbReference>
<sequence length="427" mass="47115">MIVYLFKVLDFCTSTDKAMIAKKPTTTMWIFIMVVLYLKGIHGDLFRIHINRFRPQLYKSTNCTTSSTNKTVCRMLSRTFGNILVEKSSIYELLVNEADTYFIGTIYIGTPGQTFFINFDTGSSDLWVPSNQCSSNCARFHKYVAADSLTYVSNGDSFSITYGDGSSANGYYSIDSVTINGITVERQRFAECTSISGLSNDLFDGILGLAYPSMTSDGEQPLFYNMWSQGLVPQPIFSFYLNPDTNAGTSGELIFGGVDSSKFTGMITYVPVVIAGYWEFQMTSVSVGSTLISSSTYAIADTGTTFITGPSASVAALNSALGATYDSTSGMYTVDCSSNPLSSFPNVTFNIGDTIFTLTPSQYLLIYGDTSSNYICYSAFTSLDQRDSYGNSFWILGDYFLYRYYAIFDIVNNQVGFAQSISYNSYF</sequence>
<dbReference type="GO" id="GO:0005764">
    <property type="term" value="C:lysosome"/>
    <property type="evidence" value="ECO:0007669"/>
    <property type="project" value="TreeGrafter"/>
</dbReference>
<evidence type="ECO:0000313" key="11">
    <source>
        <dbReference type="EMBL" id="CAF0860787.1"/>
    </source>
</evidence>
<dbReference type="SUPFAM" id="SSF50630">
    <property type="entry name" value="Acid proteases"/>
    <property type="match status" value="1"/>
</dbReference>
<keyword evidence="13" id="KW-1185">Reference proteome</keyword>
<name>A0A813X2L8_ADIRI</name>
<feature type="disulfide bond" evidence="8">
    <location>
        <begin position="133"/>
        <end position="137"/>
    </location>
</feature>
<feature type="domain" description="Peptidase A1" evidence="10">
    <location>
        <begin position="102"/>
        <end position="418"/>
    </location>
</feature>
<evidence type="ECO:0000313" key="13">
    <source>
        <dbReference type="Proteomes" id="UP000663828"/>
    </source>
</evidence>
<keyword evidence="3 9" id="KW-0064">Aspartyl protease</keyword>
<dbReference type="PRINTS" id="PR00792">
    <property type="entry name" value="PEPSIN"/>
</dbReference>
<keyword evidence="2 9" id="KW-0645">Protease</keyword>
<dbReference type="EMBL" id="CAJNOR010000266">
    <property type="protein sequence ID" value="CAF0860787.1"/>
    <property type="molecule type" value="Genomic_DNA"/>
</dbReference>
<feature type="active site" evidence="7">
    <location>
        <position position="120"/>
    </location>
</feature>
<evidence type="ECO:0000256" key="5">
    <source>
        <dbReference type="ARBA" id="ARBA00023157"/>
    </source>
</evidence>
<proteinExistence type="inferred from homology"/>
<dbReference type="PANTHER" id="PTHR47966">
    <property type="entry name" value="BETA-SITE APP-CLEAVING ENZYME, ISOFORM A-RELATED"/>
    <property type="match status" value="1"/>
</dbReference>
<dbReference type="PROSITE" id="PS51767">
    <property type="entry name" value="PEPTIDASE_A1"/>
    <property type="match status" value="1"/>
</dbReference>
<dbReference type="GO" id="GO:0004190">
    <property type="term" value="F:aspartic-type endopeptidase activity"/>
    <property type="evidence" value="ECO:0007669"/>
    <property type="project" value="UniProtKB-KW"/>
</dbReference>
<dbReference type="AlphaFoldDB" id="A0A813X2L8"/>
<organism evidence="11 13">
    <name type="scientific">Adineta ricciae</name>
    <name type="common">Rotifer</name>
    <dbReference type="NCBI Taxonomy" id="249248"/>
    <lineage>
        <taxon>Eukaryota</taxon>
        <taxon>Metazoa</taxon>
        <taxon>Spiralia</taxon>
        <taxon>Gnathifera</taxon>
        <taxon>Rotifera</taxon>
        <taxon>Eurotatoria</taxon>
        <taxon>Bdelloidea</taxon>
        <taxon>Adinetida</taxon>
        <taxon>Adinetidae</taxon>
        <taxon>Adineta</taxon>
    </lineage>
</organism>
<keyword evidence="5 8" id="KW-1015">Disulfide bond</keyword>
<evidence type="ECO:0000313" key="12">
    <source>
        <dbReference type="EMBL" id="CAF1430914.1"/>
    </source>
</evidence>
<dbReference type="Gene3D" id="2.40.70.10">
    <property type="entry name" value="Acid Proteases"/>
    <property type="match status" value="2"/>
</dbReference>
<dbReference type="Proteomes" id="UP000663852">
    <property type="component" value="Unassembled WGS sequence"/>
</dbReference>
<evidence type="ECO:0000256" key="6">
    <source>
        <dbReference type="ARBA" id="ARBA00023180"/>
    </source>
</evidence>
<dbReference type="PROSITE" id="PS00141">
    <property type="entry name" value="ASP_PROTEASE"/>
    <property type="match status" value="2"/>
</dbReference>
<dbReference type="Proteomes" id="UP000663828">
    <property type="component" value="Unassembled WGS sequence"/>
</dbReference>